<feature type="region of interest" description="Disordered" evidence="1">
    <location>
        <begin position="1"/>
        <end position="20"/>
    </location>
</feature>
<comment type="caution">
    <text evidence="2">The sequence shown here is derived from an EMBL/GenBank/DDBJ whole genome shotgun (WGS) entry which is preliminary data.</text>
</comment>
<organism evidence="2 3">
    <name type="scientific">Cyclotella cryptica</name>
    <dbReference type="NCBI Taxonomy" id="29204"/>
    <lineage>
        <taxon>Eukaryota</taxon>
        <taxon>Sar</taxon>
        <taxon>Stramenopiles</taxon>
        <taxon>Ochrophyta</taxon>
        <taxon>Bacillariophyta</taxon>
        <taxon>Coscinodiscophyceae</taxon>
        <taxon>Thalassiosirophycidae</taxon>
        <taxon>Stephanodiscales</taxon>
        <taxon>Stephanodiscaceae</taxon>
        <taxon>Cyclotella</taxon>
    </lineage>
</organism>
<evidence type="ECO:0008006" key="4">
    <source>
        <dbReference type="Google" id="ProtNLM"/>
    </source>
</evidence>
<gene>
    <name evidence="2" type="ORF">HJC23_001693</name>
</gene>
<evidence type="ECO:0000313" key="2">
    <source>
        <dbReference type="EMBL" id="KAL3800856.1"/>
    </source>
</evidence>
<protein>
    <recommendedName>
        <fullName evidence="4">BZIP domain-containing protein</fullName>
    </recommendedName>
</protein>
<name>A0ABD3QMS7_9STRA</name>
<dbReference type="EMBL" id="JABMIG020000030">
    <property type="protein sequence ID" value="KAL3800856.1"/>
    <property type="molecule type" value="Genomic_DNA"/>
</dbReference>
<evidence type="ECO:0000313" key="3">
    <source>
        <dbReference type="Proteomes" id="UP001516023"/>
    </source>
</evidence>
<sequence>MSIGHVTMPNPITAPHEGTQRVTRSCSITAAKSTTAGRAGHWGVFACTPPNIPNRTRRRHWPFLISNSTQKAQTLSSTETQTAEEDELDAAHHHALSLRRRVSIKQRLKSGHSLSSTHGNTCPYEEKEMEETKRNKAMNQAEARERRQTHRREWVHDKIEKGRALSGGHWDEK</sequence>
<dbReference type="AlphaFoldDB" id="A0ABD3QMS7"/>
<accession>A0ABD3QMS7</accession>
<feature type="compositionally biased region" description="Basic and acidic residues" evidence="1">
    <location>
        <begin position="142"/>
        <end position="173"/>
    </location>
</feature>
<evidence type="ECO:0000256" key="1">
    <source>
        <dbReference type="SAM" id="MobiDB-lite"/>
    </source>
</evidence>
<dbReference type="Proteomes" id="UP001516023">
    <property type="component" value="Unassembled WGS sequence"/>
</dbReference>
<keyword evidence="3" id="KW-1185">Reference proteome</keyword>
<feature type="region of interest" description="Disordered" evidence="1">
    <location>
        <begin position="108"/>
        <end position="173"/>
    </location>
</feature>
<proteinExistence type="predicted"/>
<feature type="compositionally biased region" description="Basic and acidic residues" evidence="1">
    <location>
        <begin position="124"/>
        <end position="134"/>
    </location>
</feature>
<reference evidence="2 3" key="1">
    <citation type="journal article" date="2020" name="G3 (Bethesda)">
        <title>Improved Reference Genome for Cyclotella cryptica CCMP332, a Model for Cell Wall Morphogenesis, Salinity Adaptation, and Lipid Production in Diatoms (Bacillariophyta).</title>
        <authorList>
            <person name="Roberts W.R."/>
            <person name="Downey K.M."/>
            <person name="Ruck E.C."/>
            <person name="Traller J.C."/>
            <person name="Alverson A.J."/>
        </authorList>
    </citation>
    <scope>NUCLEOTIDE SEQUENCE [LARGE SCALE GENOMIC DNA]</scope>
    <source>
        <strain evidence="2 3">CCMP332</strain>
    </source>
</reference>